<evidence type="ECO:0000313" key="2">
    <source>
        <dbReference type="EMBL" id="SDG43362.1"/>
    </source>
</evidence>
<dbReference type="OrthoDB" id="9015698at2"/>
<proteinExistence type="predicted"/>
<dbReference type="InterPro" id="IPR054209">
    <property type="entry name" value="DUF6916"/>
</dbReference>
<dbReference type="RefSeq" id="WP_090683505.1">
    <property type="nucleotide sequence ID" value="NZ_CADERL010000005.1"/>
</dbReference>
<evidence type="ECO:0000259" key="1">
    <source>
        <dbReference type="Pfam" id="PF21880"/>
    </source>
</evidence>
<feature type="domain" description="DUF6916" evidence="1">
    <location>
        <begin position="5"/>
        <end position="93"/>
    </location>
</feature>
<dbReference type="Proteomes" id="UP000199706">
    <property type="component" value="Unassembled WGS sequence"/>
</dbReference>
<reference evidence="2 3" key="1">
    <citation type="submission" date="2016-10" db="EMBL/GenBank/DDBJ databases">
        <authorList>
            <person name="de Groot N.N."/>
        </authorList>
    </citation>
    <scope>NUCLEOTIDE SEQUENCE [LARGE SCALE GENOMIC DNA]</scope>
    <source>
        <strain evidence="2 3">LMG 2247</strain>
    </source>
</reference>
<gene>
    <name evidence="2" type="ORF">SAMN05216466_103332</name>
</gene>
<dbReference type="EMBL" id="FNCJ01000003">
    <property type="protein sequence ID" value="SDG43362.1"/>
    <property type="molecule type" value="Genomic_DNA"/>
</dbReference>
<sequence length="113" mass="11725">MSVPTHAALVAALGQPFLLGLPDGRSVEAHLSAAPSGVPMDDSYVCYSAVFELPAGVHLPQDVFRITAPGGDAWDLLVTPTAPVRGRATLTAVMHCLRSPEPVERAGGVQRAA</sequence>
<accession>A0A1G7U6W6</accession>
<name>A0A1G7U6W6_9BURK</name>
<protein>
    <recommendedName>
        <fullName evidence="1">DUF6916 domain-containing protein</fullName>
    </recommendedName>
</protein>
<dbReference type="AlphaFoldDB" id="A0A1G7U6W6"/>
<evidence type="ECO:0000313" key="3">
    <source>
        <dbReference type="Proteomes" id="UP000199706"/>
    </source>
</evidence>
<organism evidence="2 3">
    <name type="scientific">Paraburkholderia phenazinium</name>
    <dbReference type="NCBI Taxonomy" id="60549"/>
    <lineage>
        <taxon>Bacteria</taxon>
        <taxon>Pseudomonadati</taxon>
        <taxon>Pseudomonadota</taxon>
        <taxon>Betaproteobacteria</taxon>
        <taxon>Burkholderiales</taxon>
        <taxon>Burkholderiaceae</taxon>
        <taxon>Paraburkholderia</taxon>
    </lineage>
</organism>
<dbReference type="Pfam" id="PF21880">
    <property type="entry name" value="DUF6916"/>
    <property type="match status" value="1"/>
</dbReference>